<feature type="compositionally biased region" description="Basic residues" evidence="1">
    <location>
        <begin position="105"/>
        <end position="120"/>
    </location>
</feature>
<dbReference type="AlphaFoldDB" id="A0A060BUA1"/>
<dbReference type="InterPro" id="IPR013783">
    <property type="entry name" value="Ig-like_fold"/>
</dbReference>
<organism evidence="2">
    <name type="scientific">uncultured Robiginitalea sp</name>
    <dbReference type="NCBI Taxonomy" id="431314"/>
    <lineage>
        <taxon>Bacteria</taxon>
        <taxon>Pseudomonadati</taxon>
        <taxon>Bacteroidota</taxon>
        <taxon>Flavobacteriia</taxon>
        <taxon>Flavobacteriales</taxon>
        <taxon>Flavobacteriaceae</taxon>
        <taxon>Robiginitalea</taxon>
        <taxon>environmental samples</taxon>
    </lineage>
</organism>
<dbReference type="Pfam" id="PF05345">
    <property type="entry name" value="He_PIG"/>
    <property type="match status" value="1"/>
</dbReference>
<dbReference type="GO" id="GO:0016020">
    <property type="term" value="C:membrane"/>
    <property type="evidence" value="ECO:0007669"/>
    <property type="project" value="InterPro"/>
</dbReference>
<name>A0A060BUA1_9FLAO</name>
<accession>A0A060BUA1</accession>
<sequence>DPPTAVEPVIPRRDQVSEDSDSISVLLGVDYLFRDVDGDALTYTLDGLPPGLSFDPVTGKVVGTIDHSASQGGPNGDGQYTVVVTATDPSGENRDPDLHLDVTNRRHRRATTRRPRRKTWRSAATC</sequence>
<feature type="compositionally biased region" description="Basic and acidic residues" evidence="1">
    <location>
        <begin position="91"/>
        <end position="104"/>
    </location>
</feature>
<dbReference type="Gene3D" id="2.60.40.10">
    <property type="entry name" value="Immunoglobulins"/>
    <property type="match status" value="1"/>
</dbReference>
<dbReference type="SUPFAM" id="SSF49313">
    <property type="entry name" value="Cadherin-like"/>
    <property type="match status" value="1"/>
</dbReference>
<evidence type="ECO:0000256" key="1">
    <source>
        <dbReference type="SAM" id="MobiDB-lite"/>
    </source>
</evidence>
<evidence type="ECO:0000313" key="2">
    <source>
        <dbReference type="EMBL" id="AIA87983.1"/>
    </source>
</evidence>
<dbReference type="EMBL" id="KF120705">
    <property type="protein sequence ID" value="AIA87983.1"/>
    <property type="molecule type" value="Genomic_DNA"/>
</dbReference>
<protein>
    <submittedName>
        <fullName evidence="2">CAZy families CBM57 protein</fullName>
    </submittedName>
</protein>
<dbReference type="GO" id="GO:0005509">
    <property type="term" value="F:calcium ion binding"/>
    <property type="evidence" value="ECO:0007669"/>
    <property type="project" value="InterPro"/>
</dbReference>
<reference evidence="2" key="1">
    <citation type="journal article" date="2013" name="Environ. Microbiol.">
        <title>Seasonally variable intestinal metagenomes of the red palm weevil (Rhynchophorus ferrugineus).</title>
        <authorList>
            <person name="Jia S."/>
            <person name="Zhang X."/>
            <person name="Zhang G."/>
            <person name="Yin A."/>
            <person name="Zhang S."/>
            <person name="Li F."/>
            <person name="Wang L."/>
            <person name="Zhao D."/>
            <person name="Yun Q."/>
            <person name="Tala"/>
            <person name="Wang J."/>
            <person name="Sun G."/>
            <person name="Baabdullah M."/>
            <person name="Yu X."/>
            <person name="Hu S."/>
            <person name="Al-Mssallem I.S."/>
            <person name="Yu J."/>
        </authorList>
    </citation>
    <scope>NUCLEOTIDE SEQUENCE</scope>
</reference>
<feature type="region of interest" description="Disordered" evidence="1">
    <location>
        <begin position="86"/>
        <end position="126"/>
    </location>
</feature>
<dbReference type="InterPro" id="IPR015919">
    <property type="entry name" value="Cadherin-like_sf"/>
</dbReference>
<feature type="non-terminal residue" evidence="2">
    <location>
        <position position="1"/>
    </location>
</feature>
<proteinExistence type="predicted"/>